<dbReference type="Proteomes" id="UP001528672">
    <property type="component" value="Unassembled WGS sequence"/>
</dbReference>
<comment type="caution">
    <text evidence="7">The sequence shown here is derived from an EMBL/GenBank/DDBJ whole genome shotgun (WGS) entry which is preliminary data.</text>
</comment>
<dbReference type="InterPro" id="IPR038765">
    <property type="entry name" value="Papain-like_cys_pep_sf"/>
</dbReference>
<evidence type="ECO:0000256" key="5">
    <source>
        <dbReference type="SAM" id="SignalP"/>
    </source>
</evidence>
<proteinExistence type="predicted"/>
<dbReference type="Gene3D" id="3.90.70.30">
    <property type="entry name" value="Phytochelatin synthase, N-terminal domain"/>
    <property type="match status" value="1"/>
</dbReference>
<keyword evidence="5" id="KW-0732">Signal</keyword>
<feature type="domain" description="Peptidase C83" evidence="6">
    <location>
        <begin position="55"/>
        <end position="277"/>
    </location>
</feature>
<evidence type="ECO:0000256" key="3">
    <source>
        <dbReference type="ARBA" id="ARBA00022679"/>
    </source>
</evidence>
<dbReference type="InterPro" id="IPR040409">
    <property type="entry name" value="PCS-like"/>
</dbReference>
<name>A0ABT5MCD1_9BURK</name>
<organism evidence="7 8">
    <name type="scientific">Curvibacter microcysteis</name>
    <dbReference type="NCBI Taxonomy" id="3026419"/>
    <lineage>
        <taxon>Bacteria</taxon>
        <taxon>Pseudomonadati</taxon>
        <taxon>Pseudomonadota</taxon>
        <taxon>Betaproteobacteria</taxon>
        <taxon>Burkholderiales</taxon>
        <taxon>Comamonadaceae</taxon>
        <taxon>Curvibacter</taxon>
    </lineage>
</organism>
<evidence type="ECO:0000256" key="2">
    <source>
        <dbReference type="ARBA" id="ARBA00022539"/>
    </source>
</evidence>
<keyword evidence="8" id="KW-1185">Reference proteome</keyword>
<dbReference type="EC" id="2.3.2.15" evidence="1"/>
<dbReference type="InterPro" id="IPR007719">
    <property type="entry name" value="PCS_N"/>
</dbReference>
<evidence type="ECO:0000256" key="4">
    <source>
        <dbReference type="ARBA" id="ARBA00022723"/>
    </source>
</evidence>
<dbReference type="PANTHER" id="PTHR33447:SF20">
    <property type="entry name" value="GLUTATHIONE GAMMA-GLUTAMYLCYSTEINYLTRANSFERASE"/>
    <property type="match status" value="1"/>
</dbReference>
<dbReference type="Pfam" id="PF05023">
    <property type="entry name" value="Phytochelatin"/>
    <property type="match status" value="1"/>
</dbReference>
<dbReference type="RefSeq" id="WP_273925847.1">
    <property type="nucleotide sequence ID" value="NZ_JAQSIO010000002.1"/>
</dbReference>
<dbReference type="PROSITE" id="PS51443">
    <property type="entry name" value="PCS"/>
    <property type="match status" value="1"/>
</dbReference>
<evidence type="ECO:0000313" key="7">
    <source>
        <dbReference type="EMBL" id="MDD0814222.1"/>
    </source>
</evidence>
<dbReference type="PANTHER" id="PTHR33447">
    <property type="entry name" value="GLUTATHIONE GAMMA-GLUTAMYLCYSTEINYLTRANSFERASE"/>
    <property type="match status" value="1"/>
</dbReference>
<dbReference type="InterPro" id="IPR038156">
    <property type="entry name" value="PCS_N_sf"/>
</dbReference>
<feature type="signal peptide" evidence="5">
    <location>
        <begin position="1"/>
        <end position="48"/>
    </location>
</feature>
<evidence type="ECO:0000313" key="8">
    <source>
        <dbReference type="Proteomes" id="UP001528672"/>
    </source>
</evidence>
<keyword evidence="3" id="KW-0808">Transferase</keyword>
<feature type="chain" id="PRO_5046941189" description="glutathione gamma-glutamylcysteinyltransferase" evidence="5">
    <location>
        <begin position="49"/>
        <end position="277"/>
    </location>
</feature>
<evidence type="ECO:0000259" key="6">
    <source>
        <dbReference type="PROSITE" id="PS51443"/>
    </source>
</evidence>
<dbReference type="EMBL" id="JAQSIO010000002">
    <property type="protein sequence ID" value="MDD0814222.1"/>
    <property type="molecule type" value="Genomic_DNA"/>
</dbReference>
<keyword evidence="2" id="KW-0104">Cadmium</keyword>
<accession>A0ABT5MCD1</accession>
<gene>
    <name evidence="7" type="ORF">PSQ39_06220</name>
</gene>
<evidence type="ECO:0000256" key="1">
    <source>
        <dbReference type="ARBA" id="ARBA00012468"/>
    </source>
</evidence>
<dbReference type="SUPFAM" id="SSF54001">
    <property type="entry name" value="Cysteine proteinases"/>
    <property type="match status" value="1"/>
</dbReference>
<keyword evidence="4" id="KW-0479">Metal-binding</keyword>
<protein>
    <recommendedName>
        <fullName evidence="1">glutathione gamma-glutamylcysteinyltransferase</fullName>
        <ecNumber evidence="1">2.3.2.15</ecNumber>
    </recommendedName>
</protein>
<reference evidence="7 8" key="1">
    <citation type="submission" date="2023-02" db="EMBL/GenBank/DDBJ databases">
        <title>Bacterial whole genome sequence for Curvibacter sp. HBC28.</title>
        <authorList>
            <person name="Le V."/>
            <person name="Ko S.-R."/>
            <person name="Ahn C.-Y."/>
            <person name="Oh H.-M."/>
        </authorList>
    </citation>
    <scope>NUCLEOTIDE SEQUENCE [LARGE SCALE GENOMIC DNA]</scope>
    <source>
        <strain evidence="7 8">HBC28</strain>
    </source>
</reference>
<sequence>MERVFHEVPLTLFTHSIHWPNGSRLLRRAAWVASLVLPLALMAAPAQALDPAPAIPSVALQGTSLPIPNPLFPLSHPIGQQRLIESSYRQAYFPLATYFETQRNQAYCSVATSVMALNALGVTRPVTALYPDYRFFTQQDFFAGVDPRIARPEVVAREGMTLEQLGSVLAFQPVRAELVFADTLNVSQLRQLLMKHLREQDRFVLFNFNRRIIGEEGGGHWSPLAAYHEASDSALVMDVARYKYPPMWMPLADLLRSAQDHDSVSGKARGLIVLSGR</sequence>